<dbReference type="Gene3D" id="1.20.5.170">
    <property type="match status" value="1"/>
</dbReference>
<dbReference type="PANTHER" id="PTHR33121">
    <property type="entry name" value="CYCLIC DI-GMP PHOSPHODIESTERASE PDEF"/>
    <property type="match status" value="1"/>
</dbReference>
<dbReference type="InterPro" id="IPR029151">
    <property type="entry name" value="Sensor-like_sf"/>
</dbReference>
<dbReference type="InterPro" id="IPR035919">
    <property type="entry name" value="EAL_sf"/>
</dbReference>
<evidence type="ECO:0000313" key="3">
    <source>
        <dbReference type="Proteomes" id="UP000199516"/>
    </source>
</evidence>
<dbReference type="GO" id="GO:0071111">
    <property type="term" value="F:cyclic-guanylate-specific phosphodiesterase activity"/>
    <property type="evidence" value="ECO:0007669"/>
    <property type="project" value="InterPro"/>
</dbReference>
<dbReference type="SUPFAM" id="SSF103190">
    <property type="entry name" value="Sensory domain-like"/>
    <property type="match status" value="1"/>
</dbReference>
<dbReference type="Proteomes" id="UP000199516">
    <property type="component" value="Unassembled WGS sequence"/>
</dbReference>
<dbReference type="InterPro" id="IPR018842">
    <property type="entry name" value="YkuI_C"/>
</dbReference>
<dbReference type="AlphaFoldDB" id="A0A1I1ZZJ3"/>
<dbReference type="Pfam" id="PF00563">
    <property type="entry name" value="EAL"/>
    <property type="match status" value="1"/>
</dbReference>
<organism evidence="2 3">
    <name type="scientific">Alteribacillus iranensis</name>
    <dbReference type="NCBI Taxonomy" id="930128"/>
    <lineage>
        <taxon>Bacteria</taxon>
        <taxon>Bacillati</taxon>
        <taxon>Bacillota</taxon>
        <taxon>Bacilli</taxon>
        <taxon>Bacillales</taxon>
        <taxon>Bacillaceae</taxon>
        <taxon>Alteribacillus</taxon>
    </lineage>
</organism>
<dbReference type="PROSITE" id="PS50883">
    <property type="entry name" value="EAL"/>
    <property type="match status" value="1"/>
</dbReference>
<dbReference type="Gene3D" id="3.30.450.20">
    <property type="entry name" value="PAS domain"/>
    <property type="match status" value="1"/>
</dbReference>
<dbReference type="Pfam" id="PF10388">
    <property type="entry name" value="YkuI_C"/>
    <property type="match status" value="1"/>
</dbReference>
<dbReference type="SMART" id="SM00052">
    <property type="entry name" value="EAL"/>
    <property type="match status" value="1"/>
</dbReference>
<reference evidence="2 3" key="1">
    <citation type="submission" date="2016-10" db="EMBL/GenBank/DDBJ databases">
        <authorList>
            <person name="de Groot N.N."/>
        </authorList>
    </citation>
    <scope>NUCLEOTIDE SEQUENCE [LARGE SCALE GENOMIC DNA]</scope>
    <source>
        <strain evidence="2 3">DSM 23995</strain>
    </source>
</reference>
<name>A0A1I1ZZJ3_9BACI</name>
<dbReference type="EMBL" id="FONT01000001">
    <property type="protein sequence ID" value="SFE36917.1"/>
    <property type="molecule type" value="Genomic_DNA"/>
</dbReference>
<evidence type="ECO:0000313" key="2">
    <source>
        <dbReference type="EMBL" id="SFE36917.1"/>
    </source>
</evidence>
<dbReference type="CDD" id="cd01948">
    <property type="entry name" value="EAL"/>
    <property type="match status" value="1"/>
</dbReference>
<keyword evidence="3" id="KW-1185">Reference proteome</keyword>
<dbReference type="PANTHER" id="PTHR33121:SF82">
    <property type="entry name" value="SIGNAL TRANSDUCTION PROTEIN CONTAINING A EAL DOMAIN"/>
    <property type="match status" value="1"/>
</dbReference>
<dbReference type="STRING" id="930128.SAMN05192532_101545"/>
<feature type="domain" description="EAL" evidence="1">
    <location>
        <begin position="1"/>
        <end position="250"/>
    </location>
</feature>
<evidence type="ECO:0000259" key="1">
    <source>
        <dbReference type="PROSITE" id="PS50883"/>
    </source>
</evidence>
<dbReference type="InterPro" id="IPR001633">
    <property type="entry name" value="EAL_dom"/>
</dbReference>
<dbReference type="InterPro" id="IPR050706">
    <property type="entry name" value="Cyclic-di-GMP_PDE-like"/>
</dbReference>
<sequence length="406" mass="47634">MDALDIVMNKDKAVPYYQPIISADKQEIEGYRVSGKVKGEGEKWIDLHPFFADNSIPDDYRQEIDDHIKQVAVSKYLHENRSELLFFSLNPNLVVPENIEQFIDRLSVFKSQGLPFEKMVIELKEHQFEGDVSNLKHFVQYIQSLQVKVALDDVGTSSTQLDEIALLQPDIIKVDLHAIGNSPFPSVLTEVLHSLSSLSRKIGASLLFQNIQEFTHLNYAWRHGARYYQGSYLSKESLTFLDKKSFTQALNKDFHRFLSFEKKKIKSQIALTDTLTKRLKNYLNNNKDFSDIDQVTKEIASVLSDYSFRVYICNEEGIQQSGNALKDEKGVWQYRVEERYRNWSWRPYFLENIVRLQYEQKGMLSDLYTDIHREERIRTYSYPLNDQLYVFADIPYSYLYEKDFLL</sequence>
<accession>A0A1I1ZZJ3</accession>
<dbReference type="SUPFAM" id="SSF141868">
    <property type="entry name" value="EAL domain-like"/>
    <property type="match status" value="1"/>
</dbReference>
<dbReference type="Gene3D" id="3.20.20.450">
    <property type="entry name" value="EAL domain"/>
    <property type="match status" value="1"/>
</dbReference>
<gene>
    <name evidence="2" type="ORF">SAMN05192532_101545</name>
</gene>
<dbReference type="RefSeq" id="WP_177194664.1">
    <property type="nucleotide sequence ID" value="NZ_FONT01000001.1"/>
</dbReference>
<protein>
    <submittedName>
        <fullName evidence="2">EAL domain, c-di-GMP-specific phosphodiesterase class I (Or its enzymatically inactive variant)</fullName>
    </submittedName>
</protein>
<proteinExistence type="predicted"/>